<dbReference type="InterPro" id="IPR042099">
    <property type="entry name" value="ANL_N_sf"/>
</dbReference>
<accession>F8GWW1</accession>
<organism evidence="2 3">
    <name type="scientific">Cupriavidus necator (strain ATCC 43291 / DSM 13513 / CCUG 52238 / LMG 8453 / N-1)</name>
    <name type="common">Ralstonia eutropha</name>
    <dbReference type="NCBI Taxonomy" id="1042878"/>
    <lineage>
        <taxon>Bacteria</taxon>
        <taxon>Pseudomonadati</taxon>
        <taxon>Pseudomonadota</taxon>
        <taxon>Betaproteobacteria</taxon>
        <taxon>Burkholderiales</taxon>
        <taxon>Burkholderiaceae</taxon>
        <taxon>Cupriavidus</taxon>
    </lineage>
</organism>
<dbReference type="AlphaFoldDB" id="F8GWW1"/>
<dbReference type="EMBL" id="CP002879">
    <property type="protein sequence ID" value="AEI81831.1"/>
    <property type="molecule type" value="Genomic_DNA"/>
</dbReference>
<name>F8GWW1_CUPNN</name>
<dbReference type="HOGENOM" id="CLU_2616061_0_0_4"/>
<dbReference type="KEGG" id="cnc:CNE_BB1p04070"/>
<sequence>MLDFARLQALPDLLSHHAQVRPLATALEFEGRVTSYAELDERSTRLAALVHRDRPGSSAQSERQGAAPAVAGALLDRL</sequence>
<proteinExistence type="predicted"/>
<evidence type="ECO:0000313" key="2">
    <source>
        <dbReference type="EMBL" id="AEI81831.1"/>
    </source>
</evidence>
<dbReference type="SUPFAM" id="SSF56801">
    <property type="entry name" value="Acetyl-CoA synthetase-like"/>
    <property type="match status" value="1"/>
</dbReference>
<evidence type="ECO:0000256" key="1">
    <source>
        <dbReference type="SAM" id="MobiDB-lite"/>
    </source>
</evidence>
<evidence type="ECO:0000313" key="3">
    <source>
        <dbReference type="Proteomes" id="UP000006798"/>
    </source>
</evidence>
<dbReference type="Gene3D" id="3.40.50.12780">
    <property type="entry name" value="N-terminal domain of ligase-like"/>
    <property type="match status" value="1"/>
</dbReference>
<protein>
    <submittedName>
        <fullName evidence="2">Uncharacterized protein</fullName>
    </submittedName>
</protein>
<gene>
    <name evidence="2" type="ordered locus">CNE_BB1p04070</name>
</gene>
<keyword evidence="2" id="KW-0614">Plasmid</keyword>
<dbReference type="Proteomes" id="UP000006798">
    <property type="component" value="Plasmid pBB1"/>
</dbReference>
<reference evidence="2 3" key="1">
    <citation type="journal article" date="2011" name="J. Bacteriol.">
        <title>Complete genome sequence of the type strain Cupriavidus necator N-1.</title>
        <authorList>
            <person name="Poehlein A."/>
            <person name="Kusian B."/>
            <person name="Friedrich B."/>
            <person name="Daniel R."/>
            <person name="Bowien B."/>
        </authorList>
    </citation>
    <scope>NUCLEOTIDE SEQUENCE [LARGE SCALE GENOMIC DNA]</scope>
    <source>
        <strain evidence="3">ATCC 43291 / DSM 13513 / CCUG 52238 / LMG 8453 / N-1</strain>
        <plasmid evidence="2 3">pBB1</plasmid>
    </source>
</reference>
<feature type="region of interest" description="Disordered" evidence="1">
    <location>
        <begin position="52"/>
        <end position="78"/>
    </location>
</feature>
<geneLocation type="plasmid" evidence="2 3">
    <name>pBB1</name>
</geneLocation>